<accession>A0A2W2ED67</accession>
<dbReference type="Gene3D" id="1.10.10.10">
    <property type="entry name" value="Winged helix-like DNA-binding domain superfamily/Winged helix DNA-binding domain"/>
    <property type="match status" value="1"/>
</dbReference>
<evidence type="ECO:0000256" key="3">
    <source>
        <dbReference type="ARBA" id="ARBA00023082"/>
    </source>
</evidence>
<keyword evidence="4" id="KW-0804">Transcription</keyword>
<evidence type="ECO:0000313" key="7">
    <source>
        <dbReference type="Proteomes" id="UP000249304"/>
    </source>
</evidence>
<dbReference type="InterPro" id="IPR013324">
    <property type="entry name" value="RNA_pol_sigma_r3/r4-like"/>
</dbReference>
<dbReference type="Pfam" id="PF08281">
    <property type="entry name" value="Sigma70_r4_2"/>
    <property type="match status" value="1"/>
</dbReference>
<dbReference type="RefSeq" id="WP_111181554.1">
    <property type="nucleotide sequence ID" value="NZ_POUD01000118.1"/>
</dbReference>
<dbReference type="NCBIfam" id="TIGR02937">
    <property type="entry name" value="sigma70-ECF"/>
    <property type="match status" value="1"/>
</dbReference>
<dbReference type="InterPro" id="IPR036388">
    <property type="entry name" value="WH-like_DNA-bd_sf"/>
</dbReference>
<gene>
    <name evidence="6" type="ORF">C1J01_25720</name>
</gene>
<evidence type="ECO:0000256" key="1">
    <source>
        <dbReference type="ARBA" id="ARBA00010641"/>
    </source>
</evidence>
<sequence length="190" mass="22167">MSHLPSKAETVTPQQPSTDLTKHYYRLLMKVVMMAGATQEEADDAVGMTMLDLWRRWPKIDDPKRYSCRAVVSNFYKRRNTDRKEAERLLSTQKPSAEGDWDAQLTLWEDQEWVEQMLDRLPPAQREIMAYYLEGMTGSEIATYLDKKAPTIRKNLQFARDRLKEIIDQERCIQAPSTYAASWTREEGSL</sequence>
<comment type="caution">
    <text evidence="6">The sequence shown here is derived from an EMBL/GenBank/DDBJ whole genome shotgun (WGS) entry which is preliminary data.</text>
</comment>
<keyword evidence="7" id="KW-1185">Reference proteome</keyword>
<dbReference type="InterPro" id="IPR013325">
    <property type="entry name" value="RNA_pol_sigma_r2"/>
</dbReference>
<dbReference type="InterPro" id="IPR039425">
    <property type="entry name" value="RNA_pol_sigma-70-like"/>
</dbReference>
<reference evidence="6 7" key="1">
    <citation type="submission" date="2018-01" db="EMBL/GenBank/DDBJ databases">
        <title>Draft genome sequence of Nonomuraea sp. KC333.</title>
        <authorList>
            <person name="Sahin N."/>
            <person name="Saygin H."/>
            <person name="Ay H."/>
        </authorList>
    </citation>
    <scope>NUCLEOTIDE SEQUENCE [LARGE SCALE GENOMIC DNA]</scope>
    <source>
        <strain evidence="6 7">KC333</strain>
    </source>
</reference>
<dbReference type="GO" id="GO:0006352">
    <property type="term" value="P:DNA-templated transcription initiation"/>
    <property type="evidence" value="ECO:0007669"/>
    <property type="project" value="InterPro"/>
</dbReference>
<name>A0A2W2ED67_9ACTN</name>
<dbReference type="AlphaFoldDB" id="A0A2W2ED67"/>
<evidence type="ECO:0000259" key="5">
    <source>
        <dbReference type="Pfam" id="PF08281"/>
    </source>
</evidence>
<dbReference type="InterPro" id="IPR014284">
    <property type="entry name" value="RNA_pol_sigma-70_dom"/>
</dbReference>
<protein>
    <recommendedName>
        <fullName evidence="5">RNA polymerase sigma factor 70 region 4 type 2 domain-containing protein</fullName>
    </recommendedName>
</protein>
<comment type="similarity">
    <text evidence="1">Belongs to the sigma-70 factor family. ECF subfamily.</text>
</comment>
<dbReference type="PANTHER" id="PTHR43133">
    <property type="entry name" value="RNA POLYMERASE ECF-TYPE SIGMA FACTO"/>
    <property type="match status" value="1"/>
</dbReference>
<dbReference type="EMBL" id="POUD01000118">
    <property type="protein sequence ID" value="PZG14849.1"/>
    <property type="molecule type" value="Genomic_DNA"/>
</dbReference>
<dbReference type="PANTHER" id="PTHR43133:SF51">
    <property type="entry name" value="RNA POLYMERASE SIGMA FACTOR"/>
    <property type="match status" value="1"/>
</dbReference>
<keyword evidence="3" id="KW-0731">Sigma factor</keyword>
<evidence type="ECO:0000256" key="4">
    <source>
        <dbReference type="ARBA" id="ARBA00023163"/>
    </source>
</evidence>
<evidence type="ECO:0000256" key="2">
    <source>
        <dbReference type="ARBA" id="ARBA00023015"/>
    </source>
</evidence>
<proteinExistence type="inferred from homology"/>
<dbReference type="GO" id="GO:0016987">
    <property type="term" value="F:sigma factor activity"/>
    <property type="evidence" value="ECO:0007669"/>
    <property type="project" value="UniProtKB-KW"/>
</dbReference>
<dbReference type="SUPFAM" id="SSF88659">
    <property type="entry name" value="Sigma3 and sigma4 domains of RNA polymerase sigma factors"/>
    <property type="match status" value="1"/>
</dbReference>
<evidence type="ECO:0000313" key="6">
    <source>
        <dbReference type="EMBL" id="PZG14849.1"/>
    </source>
</evidence>
<keyword evidence="2" id="KW-0805">Transcription regulation</keyword>
<dbReference type="InterPro" id="IPR013249">
    <property type="entry name" value="RNA_pol_sigma70_r4_t2"/>
</dbReference>
<feature type="domain" description="RNA polymerase sigma factor 70 region 4 type 2" evidence="5">
    <location>
        <begin position="112"/>
        <end position="163"/>
    </location>
</feature>
<organism evidence="6 7">
    <name type="scientific">Nonomuraea aridisoli</name>
    <dbReference type="NCBI Taxonomy" id="2070368"/>
    <lineage>
        <taxon>Bacteria</taxon>
        <taxon>Bacillati</taxon>
        <taxon>Actinomycetota</taxon>
        <taxon>Actinomycetes</taxon>
        <taxon>Streptosporangiales</taxon>
        <taxon>Streptosporangiaceae</taxon>
        <taxon>Nonomuraea</taxon>
    </lineage>
</organism>
<dbReference type="Proteomes" id="UP000249304">
    <property type="component" value="Unassembled WGS sequence"/>
</dbReference>
<dbReference type="OrthoDB" id="3608473at2"/>
<dbReference type="SUPFAM" id="SSF88946">
    <property type="entry name" value="Sigma2 domain of RNA polymerase sigma factors"/>
    <property type="match status" value="1"/>
</dbReference>
<dbReference type="GO" id="GO:0003677">
    <property type="term" value="F:DNA binding"/>
    <property type="evidence" value="ECO:0007669"/>
    <property type="project" value="InterPro"/>
</dbReference>